<feature type="binding site" evidence="8">
    <location>
        <position position="134"/>
    </location>
    <ligand>
        <name>Fe cation</name>
        <dbReference type="ChEBI" id="CHEBI:24875"/>
        <label>1</label>
    </ligand>
</feature>
<dbReference type="InterPro" id="IPR009040">
    <property type="entry name" value="Ferritin-like_diiron"/>
</dbReference>
<evidence type="ECO:0000313" key="12">
    <source>
        <dbReference type="Proteomes" id="UP001177744"/>
    </source>
</evidence>
<evidence type="ECO:0000256" key="3">
    <source>
        <dbReference type="ARBA" id="ARBA00022723"/>
    </source>
</evidence>
<evidence type="ECO:0000256" key="2">
    <source>
        <dbReference type="ARBA" id="ARBA00022434"/>
    </source>
</evidence>
<dbReference type="AlphaFoldDB" id="A0AA40LL77"/>
<dbReference type="GO" id="GO:0005737">
    <property type="term" value="C:cytoplasm"/>
    <property type="evidence" value="ECO:0007669"/>
    <property type="project" value="TreeGrafter"/>
</dbReference>
<dbReference type="SUPFAM" id="SSF47240">
    <property type="entry name" value="Ferritin-like"/>
    <property type="match status" value="1"/>
</dbReference>
<protein>
    <recommendedName>
        <fullName evidence="9">Ferritin</fullName>
    </recommendedName>
</protein>
<accession>A0AA40LL77</accession>
<reference evidence="11" key="1">
    <citation type="submission" date="2023-06" db="EMBL/GenBank/DDBJ databases">
        <title>Reference genome for the Northern bat (Eptesicus nilssonii), a most northern bat species.</title>
        <authorList>
            <person name="Laine V.N."/>
            <person name="Pulliainen A.T."/>
            <person name="Lilley T.M."/>
        </authorList>
    </citation>
    <scope>NUCLEOTIDE SEQUENCE</scope>
    <source>
        <strain evidence="11">BLF_Eptnil</strain>
        <tissue evidence="11">Kidney</tissue>
    </source>
</reference>
<comment type="function">
    <text evidence="6">Stores iron in a soluble, non-toxic, readily available form. Important for iron homeostasis. Has ferroxidase activity. Iron is taken up in the ferrous form and deposited as ferric hydroxides after oxidation.</text>
</comment>
<comment type="catalytic activity">
    <reaction evidence="7">
        <text>4 Fe(2+) + O2 + 4 H(+) = 4 Fe(3+) + 2 H2O</text>
        <dbReference type="Rhea" id="RHEA:11148"/>
        <dbReference type="ChEBI" id="CHEBI:15377"/>
        <dbReference type="ChEBI" id="CHEBI:15378"/>
        <dbReference type="ChEBI" id="CHEBI:15379"/>
        <dbReference type="ChEBI" id="CHEBI:29033"/>
        <dbReference type="ChEBI" id="CHEBI:29034"/>
        <dbReference type="EC" id="1.16.3.1"/>
    </reaction>
</comment>
<dbReference type="InterPro" id="IPR012347">
    <property type="entry name" value="Ferritin-like"/>
</dbReference>
<dbReference type="GO" id="GO:0004322">
    <property type="term" value="F:ferroxidase activity"/>
    <property type="evidence" value="ECO:0007669"/>
    <property type="project" value="UniProtKB-EC"/>
</dbReference>
<evidence type="ECO:0000256" key="4">
    <source>
        <dbReference type="ARBA" id="ARBA00023002"/>
    </source>
</evidence>
<evidence type="ECO:0000256" key="1">
    <source>
        <dbReference type="ARBA" id="ARBA00007513"/>
    </source>
</evidence>
<comment type="similarity">
    <text evidence="1 9">Belongs to the ferritin family.</text>
</comment>
<feature type="domain" description="Ferritin-like diiron" evidence="10">
    <location>
        <begin position="5"/>
        <end position="152"/>
    </location>
</feature>
<sequence length="295" mass="32770">MEDKLSIPEEYSAAMNKVLSYELHISDAYLSMACNSIDESVQPSFATFFEDQANVKRENGKKFLEYLGKCGNKICLPVFKRPEIDYWGTGISALECALELEDQLTKLLMDLKTTASAKKERDVLEFTGKYLKGQKKSTKNLQIKIGYCKEFEKQALKEKKPAEELGTAPAPGSLAELPQRHAALLMASLQPHPSSKVPDFILLQDTGSAQGLLLPGRPRHPCGPDPRDLSFPAAMFWLNSGATPGSWRLEWSDRCSCRSGRMMEWADPSWKAHGLDFSGSESLRKPLPSLGPSPL</sequence>
<evidence type="ECO:0000259" key="10">
    <source>
        <dbReference type="PROSITE" id="PS50905"/>
    </source>
</evidence>
<keyword evidence="12" id="KW-1185">Reference proteome</keyword>
<dbReference type="Proteomes" id="UP001177744">
    <property type="component" value="Unassembled WGS sequence"/>
</dbReference>
<comment type="function">
    <text evidence="9">Stores iron in a soluble, non-toxic, readily available form. Important for iron homeostasis. Iron is taken up in the ferrous form and deposited as ferric hydroxides after oxidation.</text>
</comment>
<dbReference type="Gene3D" id="1.20.1260.10">
    <property type="match status" value="1"/>
</dbReference>
<comment type="caution">
    <text evidence="11">The sequence shown here is derived from an EMBL/GenBank/DDBJ whole genome shotgun (WGS) entry which is preliminary data.</text>
</comment>
<dbReference type="Pfam" id="PF00210">
    <property type="entry name" value="Ferritin"/>
    <property type="match status" value="1"/>
</dbReference>
<evidence type="ECO:0000256" key="7">
    <source>
        <dbReference type="ARBA" id="ARBA00047990"/>
    </source>
</evidence>
<dbReference type="GO" id="GO:0008198">
    <property type="term" value="F:ferrous iron binding"/>
    <property type="evidence" value="ECO:0007669"/>
    <property type="project" value="TreeGrafter"/>
</dbReference>
<dbReference type="GO" id="GO:0006879">
    <property type="term" value="P:intracellular iron ion homeostasis"/>
    <property type="evidence" value="ECO:0007669"/>
    <property type="project" value="UniProtKB-KW"/>
</dbReference>
<evidence type="ECO:0000256" key="8">
    <source>
        <dbReference type="PIRSR" id="PIRSR601519-1"/>
    </source>
</evidence>
<organism evidence="11 12">
    <name type="scientific">Cnephaeus nilssonii</name>
    <name type="common">Northern bat</name>
    <name type="synonym">Eptesicus nilssonii</name>
    <dbReference type="NCBI Taxonomy" id="3371016"/>
    <lineage>
        <taxon>Eukaryota</taxon>
        <taxon>Metazoa</taxon>
        <taxon>Chordata</taxon>
        <taxon>Craniata</taxon>
        <taxon>Vertebrata</taxon>
        <taxon>Euteleostomi</taxon>
        <taxon>Mammalia</taxon>
        <taxon>Eutheria</taxon>
        <taxon>Laurasiatheria</taxon>
        <taxon>Chiroptera</taxon>
        <taxon>Yangochiroptera</taxon>
        <taxon>Vespertilionidae</taxon>
        <taxon>Cnephaeus</taxon>
    </lineage>
</organism>
<dbReference type="EMBL" id="JAULJE010000013">
    <property type="protein sequence ID" value="KAK1335549.1"/>
    <property type="molecule type" value="Genomic_DNA"/>
</dbReference>
<gene>
    <name evidence="11" type="ORF">QTO34_003339</name>
</gene>
<feature type="binding site" evidence="8">
    <location>
        <position position="101"/>
    </location>
    <ligand>
        <name>Fe cation</name>
        <dbReference type="ChEBI" id="CHEBI:24875"/>
        <label>1</label>
    </ligand>
</feature>
<dbReference type="GO" id="GO:0008199">
    <property type="term" value="F:ferric iron binding"/>
    <property type="evidence" value="ECO:0007669"/>
    <property type="project" value="InterPro"/>
</dbReference>
<dbReference type="GO" id="GO:0006826">
    <property type="term" value="P:iron ion transport"/>
    <property type="evidence" value="ECO:0007669"/>
    <property type="project" value="InterPro"/>
</dbReference>
<keyword evidence="3 8" id="KW-0479">Metal-binding</keyword>
<dbReference type="InterPro" id="IPR009078">
    <property type="entry name" value="Ferritin-like_SF"/>
</dbReference>
<feature type="binding site" evidence="8">
    <location>
        <position position="22"/>
    </location>
    <ligand>
        <name>Fe cation</name>
        <dbReference type="ChEBI" id="CHEBI:24875"/>
        <label>1</label>
    </ligand>
</feature>
<evidence type="ECO:0000256" key="5">
    <source>
        <dbReference type="ARBA" id="ARBA00023004"/>
    </source>
</evidence>
<evidence type="ECO:0000256" key="9">
    <source>
        <dbReference type="RuleBase" id="RU361145"/>
    </source>
</evidence>
<proteinExistence type="inferred from homology"/>
<dbReference type="PANTHER" id="PTHR11431">
    <property type="entry name" value="FERRITIN"/>
    <property type="match status" value="1"/>
</dbReference>
<keyword evidence="4" id="KW-0560">Oxidoreductase</keyword>
<keyword evidence="5 8" id="KW-0408">Iron</keyword>
<dbReference type="PROSITE" id="PS50905">
    <property type="entry name" value="FERRITIN_LIKE"/>
    <property type="match status" value="1"/>
</dbReference>
<dbReference type="InterPro" id="IPR001519">
    <property type="entry name" value="Ferritin"/>
</dbReference>
<evidence type="ECO:0000313" key="11">
    <source>
        <dbReference type="EMBL" id="KAK1335549.1"/>
    </source>
</evidence>
<dbReference type="PANTHER" id="PTHR11431:SF54">
    <property type="entry name" value="FERRITIN"/>
    <property type="match status" value="1"/>
</dbReference>
<dbReference type="InterPro" id="IPR008331">
    <property type="entry name" value="Ferritin_DPS_dom"/>
</dbReference>
<evidence type="ECO:0000256" key="6">
    <source>
        <dbReference type="ARBA" id="ARBA00025111"/>
    </source>
</evidence>
<name>A0AA40LL77_CNENI</name>
<keyword evidence="2 9" id="KW-0409">Iron storage</keyword>